<dbReference type="SUPFAM" id="SSF53448">
    <property type="entry name" value="Nucleotide-diphospho-sugar transferases"/>
    <property type="match status" value="1"/>
</dbReference>
<feature type="domain" description="Glycosyltransferase 2-like" evidence="2">
    <location>
        <begin position="9"/>
        <end position="159"/>
    </location>
</feature>
<dbReference type="RefSeq" id="WP_208195508.1">
    <property type="nucleotide sequence ID" value="NZ_CP076023.1"/>
</dbReference>
<dbReference type="EMBL" id="CP076023">
    <property type="protein sequence ID" value="QWC15017.1"/>
    <property type="molecule type" value="Genomic_DNA"/>
</dbReference>
<dbReference type="CDD" id="cd04179">
    <property type="entry name" value="DPM_DPG-synthase_like"/>
    <property type="match status" value="1"/>
</dbReference>
<dbReference type="InterPro" id="IPR001173">
    <property type="entry name" value="Glyco_trans_2-like"/>
</dbReference>
<dbReference type="Gene3D" id="3.90.550.10">
    <property type="entry name" value="Spore Coat Polysaccharide Biosynthesis Protein SpsA, Chain A"/>
    <property type="match status" value="1"/>
</dbReference>
<evidence type="ECO:0000259" key="2">
    <source>
        <dbReference type="Pfam" id="PF00535"/>
    </source>
</evidence>
<evidence type="ECO:0000256" key="1">
    <source>
        <dbReference type="ARBA" id="ARBA00006739"/>
    </source>
</evidence>
<sequence length="244" mass="25492">MPTPERLLVVLPAWNEEITLPAVLAEIRAAVPDAGVLVVSDGSTDRTAVVALEAGAAVLDLPINLGVGGAMRAGFRYALANGYPRVVQVDADGQHDPTEIVRLLDVAAAEGADVVIGARFAGAGAYQARGPRRWAMRVLSTTLSRLVGTRLTDTTSGFKLSGPRAVRLFAQEYPAEYLGDTVESLVIAHRAGLVVRQAPVAMRPRAGGAPSHGPWRAGVFLARAGLALAVALSRPAPRPVRTSA</sequence>
<proteinExistence type="inferred from homology"/>
<evidence type="ECO:0000313" key="3">
    <source>
        <dbReference type="EMBL" id="QWC15017.1"/>
    </source>
</evidence>
<protein>
    <submittedName>
        <fullName evidence="3">Glycosyltransferase family 2 protein</fullName>
    </submittedName>
</protein>
<dbReference type="PANTHER" id="PTHR48090:SF7">
    <property type="entry name" value="RFBJ PROTEIN"/>
    <property type="match status" value="1"/>
</dbReference>
<accession>A0ABX8GGL0</accession>
<dbReference type="InterPro" id="IPR050256">
    <property type="entry name" value="Glycosyltransferase_2"/>
</dbReference>
<dbReference type="PANTHER" id="PTHR48090">
    <property type="entry name" value="UNDECAPRENYL-PHOSPHATE 4-DEOXY-4-FORMAMIDO-L-ARABINOSE TRANSFERASE-RELATED"/>
    <property type="match status" value="1"/>
</dbReference>
<dbReference type="Proteomes" id="UP000679335">
    <property type="component" value="Chromosome"/>
</dbReference>
<keyword evidence="4" id="KW-1185">Reference proteome</keyword>
<reference evidence="3 4" key="1">
    <citation type="submission" date="2021-05" db="EMBL/GenBank/DDBJ databases">
        <title>Novel species in genus Cellulomonas.</title>
        <authorList>
            <person name="Zhang G."/>
        </authorList>
    </citation>
    <scope>NUCLEOTIDE SEQUENCE [LARGE SCALE GENOMIC DNA]</scope>
    <source>
        <strain evidence="4">zg-ZUI157</strain>
    </source>
</reference>
<dbReference type="Pfam" id="PF00535">
    <property type="entry name" value="Glycos_transf_2"/>
    <property type="match status" value="1"/>
</dbReference>
<name>A0ABX8GGL0_9CELL</name>
<gene>
    <name evidence="3" type="ORF">KKR89_11805</name>
</gene>
<evidence type="ECO:0000313" key="4">
    <source>
        <dbReference type="Proteomes" id="UP000679335"/>
    </source>
</evidence>
<comment type="similarity">
    <text evidence="1">Belongs to the glycosyltransferase 2 family.</text>
</comment>
<dbReference type="InterPro" id="IPR029044">
    <property type="entry name" value="Nucleotide-diphossugar_trans"/>
</dbReference>
<organism evidence="3 4">
    <name type="scientific">Cellulomonas dongxiuzhuiae</name>
    <dbReference type="NCBI Taxonomy" id="2819979"/>
    <lineage>
        <taxon>Bacteria</taxon>
        <taxon>Bacillati</taxon>
        <taxon>Actinomycetota</taxon>
        <taxon>Actinomycetes</taxon>
        <taxon>Micrococcales</taxon>
        <taxon>Cellulomonadaceae</taxon>
        <taxon>Cellulomonas</taxon>
    </lineage>
</organism>